<dbReference type="Proteomes" id="UP000323386">
    <property type="component" value="Unassembled WGS sequence"/>
</dbReference>
<accession>A0A5C3FER8</accession>
<reference evidence="3 4" key="1">
    <citation type="submission" date="2018-03" db="EMBL/GenBank/DDBJ databases">
        <authorList>
            <person name="Guldener U."/>
        </authorList>
    </citation>
    <scope>NUCLEOTIDE SEQUENCE [LARGE SCALE GENOMIC DNA]</scope>
    <source>
        <strain evidence="3 4">DAOM196992</strain>
    </source>
</reference>
<feature type="compositionally biased region" description="Low complexity" evidence="1">
    <location>
        <begin position="14"/>
        <end position="25"/>
    </location>
</feature>
<organism evidence="3 4">
    <name type="scientific">Pseudozyma flocculosa</name>
    <dbReference type="NCBI Taxonomy" id="84751"/>
    <lineage>
        <taxon>Eukaryota</taxon>
        <taxon>Fungi</taxon>
        <taxon>Dikarya</taxon>
        <taxon>Basidiomycota</taxon>
        <taxon>Ustilaginomycotina</taxon>
        <taxon>Ustilaginomycetes</taxon>
        <taxon>Ustilaginales</taxon>
        <taxon>Ustilaginaceae</taxon>
        <taxon>Pseudozyma</taxon>
    </lineage>
</organism>
<dbReference type="Pfam" id="PF11735">
    <property type="entry name" value="CAP59_mtransfer"/>
    <property type="match status" value="1"/>
</dbReference>
<sequence>MSTRSSSSEDRLLPSDSSVDGSPVSTPYDDGSDDYFEEGYSLKPQKRPSTLHQRLVDARERLPLGLASGLAILAVSTALHVFFGMFSTVHLFLAGCMVLVVNLFTSIGSSASRCRSEGAKPLLRAVSSCLLLAVIFLACTHHSPSRQARLTLPPVQSNGSYFIAANLYNSESLFPAFSDSLLRLSDMLGHSNVYVSIYESNSKDSTKDKLAELAGLLERQAIPHTIRSDNDGIKVAKNNQIGATQAHIQYLADVRNIALAPLDKGLRSVGGRPFSHVVWLNDVFWRPESVLELLATNGGEFDQACGLDFIPLGFYDTWVTRDAEGTRLKPLWPYFERPADIDSLRAGQPIPVRSCWNGMTAFRADLFVPQSNATQAGTAAVAAKATPEQQPNTTTSPTSPLRFHTFPKCVVSECLLASYDIHLRTAPTPARIFVNPRAIATYDWPSSLLYDSILRTRLLDPWVVLWQDFVSHRLFGWMSEVGRKTDKCSVYLEAGWTSSDQSSR</sequence>
<feature type="transmembrane region" description="Helical" evidence="2">
    <location>
        <begin position="121"/>
        <end position="138"/>
    </location>
</feature>
<dbReference type="EMBL" id="OOIP01000032">
    <property type="protein sequence ID" value="SPO41869.1"/>
    <property type="molecule type" value="Genomic_DNA"/>
</dbReference>
<keyword evidence="2" id="KW-0472">Membrane</keyword>
<feature type="transmembrane region" description="Helical" evidence="2">
    <location>
        <begin position="89"/>
        <end position="109"/>
    </location>
</feature>
<proteinExistence type="predicted"/>
<feature type="transmembrane region" description="Helical" evidence="2">
    <location>
        <begin position="62"/>
        <end position="83"/>
    </location>
</feature>
<dbReference type="OrthoDB" id="262547at2759"/>
<dbReference type="PANTHER" id="PTHR34144:SF7">
    <property type="entry name" value="EXPORT PROTEIN (CAP59), PUTATIVE (AFU_ORTHOLOGUE AFUA_7G05020)-RELATED"/>
    <property type="match status" value="1"/>
</dbReference>
<feature type="region of interest" description="Disordered" evidence="1">
    <location>
        <begin position="1"/>
        <end position="34"/>
    </location>
</feature>
<evidence type="ECO:0000313" key="4">
    <source>
        <dbReference type="Proteomes" id="UP000323386"/>
    </source>
</evidence>
<dbReference type="PANTHER" id="PTHR34144">
    <property type="entry name" value="CHROMOSOME 8, WHOLE GENOME SHOTGUN SEQUENCE"/>
    <property type="match status" value="1"/>
</dbReference>
<dbReference type="InterPro" id="IPR021047">
    <property type="entry name" value="Mannosyltransferase_CMT1"/>
</dbReference>
<evidence type="ECO:0000256" key="1">
    <source>
        <dbReference type="SAM" id="MobiDB-lite"/>
    </source>
</evidence>
<evidence type="ECO:0000256" key="2">
    <source>
        <dbReference type="SAM" id="Phobius"/>
    </source>
</evidence>
<protein>
    <submittedName>
        <fullName evidence="3">Related to CAP59 (Required for capsule formation)</fullName>
    </submittedName>
</protein>
<gene>
    <name evidence="3" type="ORF">PSFLO_07351</name>
</gene>
<dbReference type="AlphaFoldDB" id="A0A5C3FER8"/>
<keyword evidence="2" id="KW-0812">Transmembrane</keyword>
<keyword evidence="4" id="KW-1185">Reference proteome</keyword>
<name>A0A5C3FER8_9BASI</name>
<evidence type="ECO:0000313" key="3">
    <source>
        <dbReference type="EMBL" id="SPO41869.1"/>
    </source>
</evidence>
<keyword evidence="2" id="KW-1133">Transmembrane helix</keyword>